<dbReference type="PANTHER" id="PTHR43547:SF2">
    <property type="entry name" value="HYBRID SIGNAL TRANSDUCTION HISTIDINE KINASE C"/>
    <property type="match status" value="1"/>
</dbReference>
<dbReference type="InterPro" id="IPR001789">
    <property type="entry name" value="Sig_transdc_resp-reg_receiver"/>
</dbReference>
<dbReference type="Proteomes" id="UP000288096">
    <property type="component" value="Unassembled WGS sequence"/>
</dbReference>
<dbReference type="EMBL" id="BEXT01000001">
    <property type="protein sequence ID" value="GBC59587.1"/>
    <property type="molecule type" value="Genomic_DNA"/>
</dbReference>
<feature type="domain" description="Response regulatory" evidence="9">
    <location>
        <begin position="10"/>
        <end position="126"/>
    </location>
</feature>
<dbReference type="InterPro" id="IPR036097">
    <property type="entry name" value="HisK_dim/P_sf"/>
</dbReference>
<keyword evidence="5" id="KW-0805">Transcription regulation</keyword>
<reference evidence="11" key="1">
    <citation type="submission" date="2017-11" db="EMBL/GenBank/DDBJ databases">
        <authorList>
            <person name="Watanabe M."/>
            <person name="Kojima H."/>
        </authorList>
    </citation>
    <scope>NUCLEOTIDE SEQUENCE [LARGE SCALE GENOMIC DNA]</scope>
    <source>
        <strain evidence="11">Tokyo 01</strain>
    </source>
</reference>
<dbReference type="CDD" id="cd19920">
    <property type="entry name" value="REC_PA4781-like"/>
    <property type="match status" value="1"/>
</dbReference>
<dbReference type="Pfam" id="PF00072">
    <property type="entry name" value="Response_reg"/>
    <property type="match status" value="1"/>
</dbReference>
<evidence type="ECO:0000256" key="8">
    <source>
        <dbReference type="PROSITE-ProRule" id="PRU00169"/>
    </source>
</evidence>
<evidence type="ECO:0000259" key="9">
    <source>
        <dbReference type="PROSITE" id="PS50110"/>
    </source>
</evidence>
<dbReference type="Gene3D" id="3.40.50.2300">
    <property type="match status" value="1"/>
</dbReference>
<organism evidence="10 11">
    <name type="scientific">Desulfonema ishimotonii</name>
    <dbReference type="NCBI Taxonomy" id="45657"/>
    <lineage>
        <taxon>Bacteria</taxon>
        <taxon>Pseudomonadati</taxon>
        <taxon>Thermodesulfobacteriota</taxon>
        <taxon>Desulfobacteria</taxon>
        <taxon>Desulfobacterales</taxon>
        <taxon>Desulfococcaceae</taxon>
        <taxon>Desulfonema</taxon>
    </lineage>
</organism>
<dbReference type="EC" id="2.7.13.3" evidence="2"/>
<dbReference type="RefSeq" id="WP_124327088.1">
    <property type="nucleotide sequence ID" value="NZ_BEXT01000001.1"/>
</dbReference>
<evidence type="ECO:0000256" key="4">
    <source>
        <dbReference type="ARBA" id="ARBA00023012"/>
    </source>
</evidence>
<evidence type="ECO:0000256" key="3">
    <source>
        <dbReference type="ARBA" id="ARBA00022553"/>
    </source>
</evidence>
<keyword evidence="11" id="KW-1185">Reference proteome</keyword>
<evidence type="ECO:0000256" key="2">
    <source>
        <dbReference type="ARBA" id="ARBA00012438"/>
    </source>
</evidence>
<keyword evidence="6" id="KW-0238">DNA-binding</keyword>
<dbReference type="PANTHER" id="PTHR43547">
    <property type="entry name" value="TWO-COMPONENT HISTIDINE KINASE"/>
    <property type="match status" value="1"/>
</dbReference>
<keyword evidence="4" id="KW-0902">Two-component regulatory system</keyword>
<sequence>MTDEKNGNDRILIVDDNPRNIQVLGTILRQNGYQLVVAQNGVQALKAVEKAWPDLILLDVMMPEPDGFETCRRLKASRHTEDIPVIFLTARTEPEDIAKGFELGAVDYITKPFNALELLSRVKTHIELTHRRKLQGVIEMAGAVCHEMNQPLQSILGYAELLIMDISPEGPGYEKAVKISEQVRKMGKITKKLMKITEYRRFETKIYLDGQKIVDIDRSAMKKKSSG</sequence>
<dbReference type="GO" id="GO:0003677">
    <property type="term" value="F:DNA binding"/>
    <property type="evidence" value="ECO:0007669"/>
    <property type="project" value="UniProtKB-KW"/>
</dbReference>
<dbReference type="AlphaFoldDB" id="A0A401FRJ6"/>
<proteinExistence type="predicted"/>
<evidence type="ECO:0000256" key="6">
    <source>
        <dbReference type="ARBA" id="ARBA00023125"/>
    </source>
</evidence>
<accession>A0A401FRJ6</accession>
<keyword evidence="3 8" id="KW-0597">Phosphoprotein</keyword>
<dbReference type="Pfam" id="PF00512">
    <property type="entry name" value="HisKA"/>
    <property type="match status" value="1"/>
</dbReference>
<dbReference type="InterPro" id="IPR003661">
    <property type="entry name" value="HisK_dim/P_dom"/>
</dbReference>
<dbReference type="SMART" id="SM00448">
    <property type="entry name" value="REC"/>
    <property type="match status" value="1"/>
</dbReference>
<comment type="caution">
    <text evidence="10">The sequence shown here is derived from an EMBL/GenBank/DDBJ whole genome shotgun (WGS) entry which is preliminary data.</text>
</comment>
<evidence type="ECO:0000256" key="1">
    <source>
        <dbReference type="ARBA" id="ARBA00000085"/>
    </source>
</evidence>
<evidence type="ECO:0000256" key="7">
    <source>
        <dbReference type="ARBA" id="ARBA00023163"/>
    </source>
</evidence>
<dbReference type="InterPro" id="IPR011006">
    <property type="entry name" value="CheY-like_superfamily"/>
</dbReference>
<dbReference type="Gene3D" id="1.10.287.130">
    <property type="match status" value="1"/>
</dbReference>
<dbReference type="FunFam" id="3.40.50.2300:FF:000001">
    <property type="entry name" value="DNA-binding response regulator PhoB"/>
    <property type="match status" value="1"/>
</dbReference>
<dbReference type="CDD" id="cd00082">
    <property type="entry name" value="HisKA"/>
    <property type="match status" value="1"/>
</dbReference>
<dbReference type="PROSITE" id="PS50110">
    <property type="entry name" value="RESPONSE_REGULATORY"/>
    <property type="match status" value="1"/>
</dbReference>
<dbReference type="SUPFAM" id="SSF47384">
    <property type="entry name" value="Homodimeric domain of signal transducing histidine kinase"/>
    <property type="match status" value="1"/>
</dbReference>
<comment type="catalytic activity">
    <reaction evidence="1">
        <text>ATP + protein L-histidine = ADP + protein N-phospho-L-histidine.</text>
        <dbReference type="EC" id="2.7.13.3"/>
    </reaction>
</comment>
<evidence type="ECO:0000256" key="5">
    <source>
        <dbReference type="ARBA" id="ARBA00023015"/>
    </source>
</evidence>
<evidence type="ECO:0000313" key="11">
    <source>
        <dbReference type="Proteomes" id="UP000288096"/>
    </source>
</evidence>
<name>A0A401FRJ6_9BACT</name>
<dbReference type="GO" id="GO:0000155">
    <property type="term" value="F:phosphorelay sensor kinase activity"/>
    <property type="evidence" value="ECO:0007669"/>
    <property type="project" value="InterPro"/>
</dbReference>
<reference evidence="11" key="2">
    <citation type="submission" date="2019-01" db="EMBL/GenBank/DDBJ databases">
        <title>Genome sequence of Desulfonema ishimotonii strain Tokyo 01.</title>
        <authorList>
            <person name="Fukui M."/>
        </authorList>
    </citation>
    <scope>NUCLEOTIDE SEQUENCE [LARGE SCALE GENOMIC DNA]</scope>
    <source>
        <strain evidence="11">Tokyo 01</strain>
    </source>
</reference>
<dbReference type="OrthoDB" id="9790791at2"/>
<dbReference type="SUPFAM" id="SSF52172">
    <property type="entry name" value="CheY-like"/>
    <property type="match status" value="1"/>
</dbReference>
<keyword evidence="7" id="KW-0804">Transcription</keyword>
<evidence type="ECO:0000313" key="10">
    <source>
        <dbReference type="EMBL" id="GBC59587.1"/>
    </source>
</evidence>
<protein>
    <recommendedName>
        <fullName evidence="2">histidine kinase</fullName>
        <ecNumber evidence="2">2.7.13.3</ecNumber>
    </recommendedName>
</protein>
<feature type="modified residue" description="4-aspartylphosphate" evidence="8">
    <location>
        <position position="59"/>
    </location>
</feature>
<gene>
    <name evidence="10" type="ORF">DENIS_0526</name>
</gene>